<dbReference type="InterPro" id="IPR012904">
    <property type="entry name" value="OGG_N"/>
</dbReference>
<dbReference type="RefSeq" id="WP_173742697.1">
    <property type="nucleotide sequence ID" value="NZ_JAAIPF010000005.1"/>
</dbReference>
<dbReference type="PANTHER" id="PTHR10242">
    <property type="entry name" value="8-OXOGUANINE DNA GLYCOSYLASE"/>
    <property type="match status" value="1"/>
</dbReference>
<evidence type="ECO:0000256" key="2">
    <source>
        <dbReference type="ARBA" id="ARBA00012720"/>
    </source>
</evidence>
<evidence type="ECO:0000256" key="5">
    <source>
        <dbReference type="ARBA" id="ARBA00023204"/>
    </source>
</evidence>
<evidence type="ECO:0000313" key="11">
    <source>
        <dbReference type="EMBL" id="NSF72968.1"/>
    </source>
</evidence>
<name>A0ABX2GMZ2_9FIRM</name>
<dbReference type="InterPro" id="IPR003265">
    <property type="entry name" value="HhH-GPD_domain"/>
</dbReference>
<sequence length="269" mass="31570">MLTIEMDNFDLGQICRSGQCFRMEQIGENRYRVIAGDMYLELTQEKGIVNFFCPELDFVVFWIRYFDLDCDYGKYINRINPRDKYLKAAGEMGSGIRILQQDLWEVIISFLISQQNNITRIKKCIENICREFGEKKISSTGVEYYAFPTAQALAKATEEQLQECNLGYRAKYVLDTARRVVFGDFIPDKLYDMKYQSARKELLQLYGVGEKVADCICLFGLHQLEAFPVDTHIRQVLDEHYKRGFPNRRYSDCKGVMQQYIFYYELTVS</sequence>
<dbReference type="InterPro" id="IPR052054">
    <property type="entry name" value="Oxidative_DNA_repair_enzyme"/>
</dbReference>
<dbReference type="Gene3D" id="1.10.1670.10">
    <property type="entry name" value="Helix-hairpin-Helix base-excision DNA repair enzymes (C-terminal)"/>
    <property type="match status" value="1"/>
</dbReference>
<dbReference type="SUPFAM" id="SSF48150">
    <property type="entry name" value="DNA-glycosylase"/>
    <property type="match status" value="1"/>
</dbReference>
<evidence type="ECO:0000256" key="3">
    <source>
        <dbReference type="ARBA" id="ARBA00022763"/>
    </source>
</evidence>
<gene>
    <name evidence="11" type="ORF">G4952_03840</name>
</gene>
<protein>
    <recommendedName>
        <fullName evidence="2">DNA-(apurinic or apyrimidinic site) lyase</fullName>
        <ecNumber evidence="2">4.2.99.18</ecNumber>
    </recommendedName>
</protein>
<keyword evidence="3" id="KW-0227">DNA damage</keyword>
<dbReference type="EC" id="4.2.99.18" evidence="2"/>
<evidence type="ECO:0000256" key="6">
    <source>
        <dbReference type="ARBA" id="ARBA00023239"/>
    </source>
</evidence>
<dbReference type="Proteomes" id="UP000822152">
    <property type="component" value="Unassembled WGS sequence"/>
</dbReference>
<keyword evidence="8" id="KW-0326">Glycosidase</keyword>
<evidence type="ECO:0000256" key="9">
    <source>
        <dbReference type="ARBA" id="ARBA00044632"/>
    </source>
</evidence>
<keyword evidence="6" id="KW-0456">Lyase</keyword>
<organism evidence="11 12">
    <name type="scientific">Blautia wexlerae</name>
    <dbReference type="NCBI Taxonomy" id="418240"/>
    <lineage>
        <taxon>Bacteria</taxon>
        <taxon>Bacillati</taxon>
        <taxon>Bacillota</taxon>
        <taxon>Clostridia</taxon>
        <taxon>Lachnospirales</taxon>
        <taxon>Lachnospiraceae</taxon>
        <taxon>Blautia</taxon>
    </lineage>
</organism>
<dbReference type="Pfam" id="PF00730">
    <property type="entry name" value="HhH-GPD"/>
    <property type="match status" value="1"/>
</dbReference>
<dbReference type="PANTHER" id="PTHR10242:SF2">
    <property type="entry name" value="N-GLYCOSYLASE_DNA LYASE"/>
    <property type="match status" value="1"/>
</dbReference>
<dbReference type="InterPro" id="IPR023170">
    <property type="entry name" value="HhH_base_excis_C"/>
</dbReference>
<keyword evidence="4" id="KW-0378">Hydrolase</keyword>
<proteinExistence type="inferred from homology"/>
<dbReference type="SMART" id="SM00478">
    <property type="entry name" value="ENDO3c"/>
    <property type="match status" value="1"/>
</dbReference>
<comment type="catalytic activity">
    <reaction evidence="9">
        <text>2'-deoxyribonucleotide-(2'-deoxyribose 5'-phosphate)-2'-deoxyribonucleotide-DNA = a 3'-end 2'-deoxyribonucleotide-(2,3-dehydro-2,3-deoxyribose 5'-phosphate)-DNA + a 5'-end 5'-phospho-2'-deoxyribonucleoside-DNA + H(+)</text>
        <dbReference type="Rhea" id="RHEA:66592"/>
        <dbReference type="Rhea" id="RHEA-COMP:13180"/>
        <dbReference type="Rhea" id="RHEA-COMP:16897"/>
        <dbReference type="Rhea" id="RHEA-COMP:17067"/>
        <dbReference type="ChEBI" id="CHEBI:15378"/>
        <dbReference type="ChEBI" id="CHEBI:136412"/>
        <dbReference type="ChEBI" id="CHEBI:157695"/>
        <dbReference type="ChEBI" id="CHEBI:167181"/>
        <dbReference type="EC" id="4.2.99.18"/>
    </reaction>
</comment>
<dbReference type="EMBL" id="JAAIPF010000005">
    <property type="protein sequence ID" value="NSF72968.1"/>
    <property type="molecule type" value="Genomic_DNA"/>
</dbReference>
<keyword evidence="12" id="KW-1185">Reference proteome</keyword>
<feature type="domain" description="HhH-GPD" evidence="10">
    <location>
        <begin position="112"/>
        <end position="266"/>
    </location>
</feature>
<evidence type="ECO:0000259" key="10">
    <source>
        <dbReference type="SMART" id="SM00478"/>
    </source>
</evidence>
<accession>A0ABX2GMZ2</accession>
<dbReference type="InterPro" id="IPR011257">
    <property type="entry name" value="DNA_glycosylase"/>
</dbReference>
<comment type="similarity">
    <text evidence="1">Belongs to the type-1 OGG1 family.</text>
</comment>
<reference evidence="11 12" key="1">
    <citation type="journal article" date="2020" name="Cell Host Microbe">
        <title>Functional and Genomic Variation between Human-Derived Isolates of Lachnospiraceae Reveals Inter- and Intra-Species Diversity.</title>
        <authorList>
            <person name="Sorbara M.T."/>
            <person name="Littmann E.R."/>
            <person name="Fontana E."/>
            <person name="Moody T.U."/>
            <person name="Kohout C.E."/>
            <person name="Gjonbalaj M."/>
            <person name="Eaton V."/>
            <person name="Seok R."/>
            <person name="Leiner I.M."/>
            <person name="Pamer E.G."/>
        </authorList>
    </citation>
    <scope>NUCLEOTIDE SEQUENCE [LARGE SCALE GENOMIC DNA]</scope>
    <source>
        <strain evidence="11 12">MSK.20.11</strain>
    </source>
</reference>
<dbReference type="Pfam" id="PF07934">
    <property type="entry name" value="OGG_N"/>
    <property type="match status" value="1"/>
</dbReference>
<evidence type="ECO:0000313" key="12">
    <source>
        <dbReference type="Proteomes" id="UP000822152"/>
    </source>
</evidence>
<dbReference type="SUPFAM" id="SSF55945">
    <property type="entry name" value="TATA-box binding protein-like"/>
    <property type="match status" value="1"/>
</dbReference>
<evidence type="ECO:0000256" key="7">
    <source>
        <dbReference type="ARBA" id="ARBA00023268"/>
    </source>
</evidence>
<keyword evidence="7" id="KW-0511">Multifunctional enzyme</keyword>
<keyword evidence="5" id="KW-0234">DNA repair</keyword>
<dbReference type="Gene3D" id="1.10.340.30">
    <property type="entry name" value="Hypothetical protein, domain 2"/>
    <property type="match status" value="1"/>
</dbReference>
<evidence type="ECO:0000256" key="4">
    <source>
        <dbReference type="ARBA" id="ARBA00022801"/>
    </source>
</evidence>
<evidence type="ECO:0000256" key="8">
    <source>
        <dbReference type="ARBA" id="ARBA00023295"/>
    </source>
</evidence>
<dbReference type="Gene3D" id="3.30.310.260">
    <property type="match status" value="1"/>
</dbReference>
<evidence type="ECO:0000256" key="1">
    <source>
        <dbReference type="ARBA" id="ARBA00010679"/>
    </source>
</evidence>
<comment type="caution">
    <text evidence="11">The sequence shown here is derived from an EMBL/GenBank/DDBJ whole genome shotgun (WGS) entry which is preliminary data.</text>
</comment>
<dbReference type="CDD" id="cd00056">
    <property type="entry name" value="ENDO3c"/>
    <property type="match status" value="1"/>
</dbReference>